<organism evidence="2 3">
    <name type="scientific">Flavobacterium aciduliphilum</name>
    <dbReference type="NCBI Taxonomy" id="1101402"/>
    <lineage>
        <taxon>Bacteria</taxon>
        <taxon>Pseudomonadati</taxon>
        <taxon>Bacteroidota</taxon>
        <taxon>Flavobacteriia</taxon>
        <taxon>Flavobacteriales</taxon>
        <taxon>Flavobacteriaceae</taxon>
        <taxon>Flavobacterium</taxon>
    </lineage>
</organism>
<gene>
    <name evidence="2" type="ORF">CLV55_10478</name>
</gene>
<dbReference type="Gene3D" id="3.20.80.10">
    <property type="entry name" value="Regulatory factor, effector binding domain"/>
    <property type="match status" value="1"/>
</dbReference>
<dbReference type="Proteomes" id="UP000248840">
    <property type="component" value="Unassembled WGS sequence"/>
</dbReference>
<dbReference type="RefSeq" id="WP_211306485.1">
    <property type="nucleotide sequence ID" value="NZ_QLSZ01000004.1"/>
</dbReference>
<dbReference type="AlphaFoldDB" id="A0A328YFM0"/>
<dbReference type="SUPFAM" id="SSF55136">
    <property type="entry name" value="Probable bacterial effector-binding domain"/>
    <property type="match status" value="1"/>
</dbReference>
<dbReference type="Pfam" id="PF06445">
    <property type="entry name" value="GyrI-like"/>
    <property type="match status" value="1"/>
</dbReference>
<feature type="domain" description="AraC effector-binding" evidence="1">
    <location>
        <begin position="1"/>
        <end position="157"/>
    </location>
</feature>
<dbReference type="SMART" id="SM00871">
    <property type="entry name" value="AraC_E_bind"/>
    <property type="match status" value="1"/>
</dbReference>
<protein>
    <submittedName>
        <fullName evidence="2">AraC family transcriptional regulator</fullName>
    </submittedName>
</protein>
<dbReference type="InterPro" id="IPR029442">
    <property type="entry name" value="GyrI-like"/>
</dbReference>
<comment type="caution">
    <text evidence="2">The sequence shown here is derived from an EMBL/GenBank/DDBJ whole genome shotgun (WGS) entry which is preliminary data.</text>
</comment>
<reference evidence="2 3" key="1">
    <citation type="submission" date="2018-06" db="EMBL/GenBank/DDBJ databases">
        <title>Genomic Encyclopedia of Archaeal and Bacterial Type Strains, Phase II (KMG-II): from individual species to whole genera.</title>
        <authorList>
            <person name="Goeker M."/>
        </authorList>
    </citation>
    <scope>NUCLEOTIDE SEQUENCE [LARGE SCALE GENOMIC DNA]</scope>
    <source>
        <strain evidence="2 3">DSM 25663</strain>
    </source>
</reference>
<proteinExistence type="predicted"/>
<evidence type="ECO:0000313" key="2">
    <source>
        <dbReference type="EMBL" id="RAR72818.1"/>
    </source>
</evidence>
<dbReference type="InterPro" id="IPR010499">
    <property type="entry name" value="AraC_E-bd"/>
</dbReference>
<dbReference type="PANTHER" id="PTHR36444">
    <property type="entry name" value="TRANSCRIPTIONAL REGULATOR PROTEIN YOBU-RELATED"/>
    <property type="match status" value="1"/>
</dbReference>
<dbReference type="InterPro" id="IPR053182">
    <property type="entry name" value="YobU-like_regulator"/>
</dbReference>
<keyword evidence="3" id="KW-1185">Reference proteome</keyword>
<evidence type="ECO:0000313" key="3">
    <source>
        <dbReference type="Proteomes" id="UP000248840"/>
    </source>
</evidence>
<name>A0A328YFM0_9FLAO</name>
<dbReference type="InterPro" id="IPR011256">
    <property type="entry name" value="Reg_factor_effector_dom_sf"/>
</dbReference>
<accession>A0A328YFM0</accession>
<dbReference type="PANTHER" id="PTHR36444:SF2">
    <property type="entry name" value="TRANSCRIPTIONAL REGULATOR PROTEIN YOBU-RELATED"/>
    <property type="match status" value="1"/>
</dbReference>
<dbReference type="EMBL" id="QLSZ01000004">
    <property type="protein sequence ID" value="RAR72818.1"/>
    <property type="molecule type" value="Genomic_DNA"/>
</dbReference>
<sequence length="159" mass="18517">MTPRIETITDKKLVGKRITMSYANYRIGELWGSFMPRRREITNNLTNDLISLVVYSPIHFVDFKLTNEFERWATVEVENFNNVPDTMETFILSGGLYAVFNYKGMSSGASAFFQYIYSEWVPNSDFTLDNRAHFEVLGEKYKNNDPSSEEEIWIPIKAK</sequence>
<evidence type="ECO:0000259" key="1">
    <source>
        <dbReference type="SMART" id="SM00871"/>
    </source>
</evidence>